<sequence>MARGPIGLTDVALYCRKAKLGLPLKPIVEECKCGKRVTTMLEDSEDPEDIMSEEVVKIVRENTSLGQQQYTKFIEERFVKRENPMTNPLLWNKLALFSNK</sequence>
<gene>
    <name evidence="1" type="ORF">PoB_002096400</name>
</gene>
<keyword evidence="2" id="KW-1185">Reference proteome</keyword>
<comment type="caution">
    <text evidence="1">The sequence shown here is derived from an EMBL/GenBank/DDBJ whole genome shotgun (WGS) entry which is preliminary data.</text>
</comment>
<evidence type="ECO:0000313" key="2">
    <source>
        <dbReference type="Proteomes" id="UP000735302"/>
    </source>
</evidence>
<proteinExistence type="predicted"/>
<keyword evidence="1" id="KW-0695">RNA-directed DNA polymerase</keyword>
<organism evidence="1 2">
    <name type="scientific">Plakobranchus ocellatus</name>
    <dbReference type="NCBI Taxonomy" id="259542"/>
    <lineage>
        <taxon>Eukaryota</taxon>
        <taxon>Metazoa</taxon>
        <taxon>Spiralia</taxon>
        <taxon>Lophotrochozoa</taxon>
        <taxon>Mollusca</taxon>
        <taxon>Gastropoda</taxon>
        <taxon>Heterobranchia</taxon>
        <taxon>Euthyneura</taxon>
        <taxon>Panpulmonata</taxon>
        <taxon>Sacoglossa</taxon>
        <taxon>Placobranchoidea</taxon>
        <taxon>Plakobranchidae</taxon>
        <taxon>Plakobranchus</taxon>
    </lineage>
</organism>
<dbReference type="Proteomes" id="UP000735302">
    <property type="component" value="Unassembled WGS sequence"/>
</dbReference>
<name>A0AAV3ZJ87_9GAST</name>
<reference evidence="1 2" key="1">
    <citation type="journal article" date="2021" name="Elife">
        <title>Chloroplast acquisition without the gene transfer in kleptoplastic sea slugs, Plakobranchus ocellatus.</title>
        <authorList>
            <person name="Maeda T."/>
            <person name="Takahashi S."/>
            <person name="Yoshida T."/>
            <person name="Shimamura S."/>
            <person name="Takaki Y."/>
            <person name="Nagai Y."/>
            <person name="Toyoda A."/>
            <person name="Suzuki Y."/>
            <person name="Arimoto A."/>
            <person name="Ishii H."/>
            <person name="Satoh N."/>
            <person name="Nishiyama T."/>
            <person name="Hasebe M."/>
            <person name="Maruyama T."/>
            <person name="Minagawa J."/>
            <person name="Obokata J."/>
            <person name="Shigenobu S."/>
        </authorList>
    </citation>
    <scope>NUCLEOTIDE SEQUENCE [LARGE SCALE GENOMIC DNA]</scope>
</reference>
<keyword evidence="1" id="KW-0548">Nucleotidyltransferase</keyword>
<dbReference type="AlphaFoldDB" id="A0AAV3ZJ87"/>
<keyword evidence="1" id="KW-0808">Transferase</keyword>
<dbReference type="GO" id="GO:0003964">
    <property type="term" value="F:RNA-directed DNA polymerase activity"/>
    <property type="evidence" value="ECO:0007669"/>
    <property type="project" value="UniProtKB-KW"/>
</dbReference>
<accession>A0AAV3ZJ87</accession>
<evidence type="ECO:0000313" key="1">
    <source>
        <dbReference type="EMBL" id="GFN94458.1"/>
    </source>
</evidence>
<protein>
    <submittedName>
        <fullName evidence="1">Reverse transcriptase</fullName>
    </submittedName>
</protein>
<dbReference type="EMBL" id="BLXT01002455">
    <property type="protein sequence ID" value="GFN94458.1"/>
    <property type="molecule type" value="Genomic_DNA"/>
</dbReference>